<protein>
    <submittedName>
        <fullName evidence="2">NAD(P)-dependent oxidoreductase</fullName>
    </submittedName>
</protein>
<comment type="caution">
    <text evidence="2">The sequence shown here is derived from an EMBL/GenBank/DDBJ whole genome shotgun (WGS) entry which is preliminary data.</text>
</comment>
<dbReference type="CDD" id="cd08946">
    <property type="entry name" value="SDR_e"/>
    <property type="match status" value="1"/>
</dbReference>
<evidence type="ECO:0000313" key="2">
    <source>
        <dbReference type="EMBL" id="NED99620.1"/>
    </source>
</evidence>
<reference evidence="2 3" key="1">
    <citation type="submission" date="2020-02" db="EMBL/GenBank/DDBJ databases">
        <authorList>
            <person name="Li X.-J."/>
            <person name="Han X.-M."/>
        </authorList>
    </citation>
    <scope>NUCLEOTIDE SEQUENCE [LARGE SCALE GENOMIC DNA]</scope>
    <source>
        <strain evidence="2 3">CCTCC AB 2017055</strain>
    </source>
</reference>
<dbReference type="PANTHER" id="PTHR43245">
    <property type="entry name" value="BIFUNCTIONAL POLYMYXIN RESISTANCE PROTEIN ARNA"/>
    <property type="match status" value="1"/>
</dbReference>
<proteinExistence type="predicted"/>
<dbReference type="AlphaFoldDB" id="A0A6L9S4A8"/>
<dbReference type="EMBL" id="JAAGOA010000003">
    <property type="protein sequence ID" value="NED99620.1"/>
    <property type="molecule type" value="Genomic_DNA"/>
</dbReference>
<dbReference type="PANTHER" id="PTHR43245:SF23">
    <property type="entry name" value="NAD(P)-BINDING DOMAIN-CONTAINING PROTEIN"/>
    <property type="match status" value="1"/>
</dbReference>
<sequence length="349" mass="38714">MRVLVTGHDGYIGTVLVPLFKLAGHEVVGVDSGLFSRCRFTPELERPDHELWLDIRDLREEHFEGVDAVIHLAGISNDPLGDLNPETTYDINHLATLHVARMAKAAGVTRFAFSSSCSIYGAHGDDVLDETAEFLPVTPYGESKVFSERDLTELADDDFSPTFLRNATAYGVSPRLRGDLVVNNLVGYAVTTGQVLLKSDGSPWRPLVHIEDISRAFLAVVEAPRELVHLKAYNVGRTDETYRIRDVAEIVADVIPGSTVSFADGAGPDKRNYRVDCSLIERELPTFQPQWTVRRGVEELYDAYLQVELNEATLTGGHLQRIKHILAQQEQGLVDSELRVVQQKGADHV</sequence>
<dbReference type="InterPro" id="IPR001509">
    <property type="entry name" value="Epimerase_deHydtase"/>
</dbReference>
<dbReference type="SUPFAM" id="SSF51735">
    <property type="entry name" value="NAD(P)-binding Rossmann-fold domains"/>
    <property type="match status" value="1"/>
</dbReference>
<evidence type="ECO:0000313" key="3">
    <source>
        <dbReference type="Proteomes" id="UP000475214"/>
    </source>
</evidence>
<dbReference type="Proteomes" id="UP000475214">
    <property type="component" value="Unassembled WGS sequence"/>
</dbReference>
<dbReference type="Pfam" id="PF01370">
    <property type="entry name" value="Epimerase"/>
    <property type="match status" value="1"/>
</dbReference>
<feature type="domain" description="NAD-dependent epimerase/dehydratase" evidence="1">
    <location>
        <begin position="3"/>
        <end position="236"/>
    </location>
</feature>
<keyword evidence="3" id="KW-1185">Reference proteome</keyword>
<organism evidence="2 3">
    <name type="scientific">Phytoactinopolyspora halotolerans</name>
    <dbReference type="NCBI Taxonomy" id="1981512"/>
    <lineage>
        <taxon>Bacteria</taxon>
        <taxon>Bacillati</taxon>
        <taxon>Actinomycetota</taxon>
        <taxon>Actinomycetes</taxon>
        <taxon>Jiangellales</taxon>
        <taxon>Jiangellaceae</taxon>
        <taxon>Phytoactinopolyspora</taxon>
    </lineage>
</organism>
<gene>
    <name evidence="2" type="ORF">G1H10_05515</name>
</gene>
<accession>A0A6L9S4A8</accession>
<name>A0A6L9S4A8_9ACTN</name>
<dbReference type="InterPro" id="IPR050177">
    <property type="entry name" value="Lipid_A_modif_metabolic_enz"/>
</dbReference>
<dbReference type="RefSeq" id="WP_163733867.1">
    <property type="nucleotide sequence ID" value="NZ_JAAGOA010000003.1"/>
</dbReference>
<dbReference type="InterPro" id="IPR036291">
    <property type="entry name" value="NAD(P)-bd_dom_sf"/>
</dbReference>
<evidence type="ECO:0000259" key="1">
    <source>
        <dbReference type="Pfam" id="PF01370"/>
    </source>
</evidence>
<dbReference type="Gene3D" id="3.40.50.720">
    <property type="entry name" value="NAD(P)-binding Rossmann-like Domain"/>
    <property type="match status" value="1"/>
</dbReference>